<reference evidence="2 3" key="1">
    <citation type="submission" date="2023-06" db="EMBL/GenBank/DDBJ databases">
        <title>Black Yeasts Isolated from many extreme environments.</title>
        <authorList>
            <person name="Coleine C."/>
            <person name="Stajich J.E."/>
            <person name="Selbmann L."/>
        </authorList>
    </citation>
    <scope>NUCLEOTIDE SEQUENCE [LARGE SCALE GENOMIC DNA]</scope>
    <source>
        <strain evidence="2 3">CCFEE 5887</strain>
    </source>
</reference>
<feature type="compositionally biased region" description="Basic and acidic residues" evidence="1">
    <location>
        <begin position="200"/>
        <end position="214"/>
    </location>
</feature>
<proteinExistence type="predicted"/>
<sequence length="415" mass="46514">MDESHTRPTSRHPGPQGFQRANNDQPWGTLCTLATALYREGLEDQSLYTILFKDRLPSPAFANKAPPNHSDADVKLEGLENLINHPTLDISTVVRYVSEMLDDSVAPPYAQGWYQPGGTYNEYSKRLEQEISGLDRDGLVREFFFRDGRREPYGERASACARKLNHCKPTGQEEAGARKALDHAGFVKWQKQQQQSANHAEIEQKRRSRHRECQRDSDLRCPEVAFRCGEEHAKLKKEEAKENMGKTQSAAQGSGKDEQLYAAIYAHEFGARVLQSEHDGRKRAEAIVIRLCQLLFRRLGTTSSIHLRGSQSVGTGFHPVIVPRAHNALVAGIKRCRSESEGQRSMWIRNSDSDSDSSSSQTISTASSPRKRHRSIQDEGDSTLSRSFSPPPPPPPPPPSSSWCMLDNVKGEDVR</sequence>
<protein>
    <submittedName>
        <fullName evidence="2">Uncharacterized protein</fullName>
    </submittedName>
</protein>
<feature type="compositionally biased region" description="Low complexity" evidence="1">
    <location>
        <begin position="356"/>
        <end position="368"/>
    </location>
</feature>
<dbReference type="EMBL" id="JAXLQG010000006">
    <property type="protein sequence ID" value="KAK5538917.1"/>
    <property type="molecule type" value="Genomic_DNA"/>
</dbReference>
<dbReference type="AlphaFoldDB" id="A0AAV9QD08"/>
<evidence type="ECO:0000313" key="3">
    <source>
        <dbReference type="Proteomes" id="UP001345827"/>
    </source>
</evidence>
<evidence type="ECO:0000313" key="2">
    <source>
        <dbReference type="EMBL" id="KAK5538917.1"/>
    </source>
</evidence>
<feature type="region of interest" description="Disordered" evidence="1">
    <location>
        <begin position="341"/>
        <end position="415"/>
    </location>
</feature>
<organism evidence="2 3">
    <name type="scientific">Vermiconidia calcicola</name>
    <dbReference type="NCBI Taxonomy" id="1690605"/>
    <lineage>
        <taxon>Eukaryota</taxon>
        <taxon>Fungi</taxon>
        <taxon>Dikarya</taxon>
        <taxon>Ascomycota</taxon>
        <taxon>Pezizomycotina</taxon>
        <taxon>Dothideomycetes</taxon>
        <taxon>Dothideomycetidae</taxon>
        <taxon>Mycosphaerellales</taxon>
        <taxon>Extremaceae</taxon>
        <taxon>Vermiconidia</taxon>
    </lineage>
</organism>
<dbReference type="Proteomes" id="UP001345827">
    <property type="component" value="Unassembled WGS sequence"/>
</dbReference>
<feature type="region of interest" description="Disordered" evidence="1">
    <location>
        <begin position="192"/>
        <end position="214"/>
    </location>
</feature>
<evidence type="ECO:0000256" key="1">
    <source>
        <dbReference type="SAM" id="MobiDB-lite"/>
    </source>
</evidence>
<name>A0AAV9QD08_9PEZI</name>
<keyword evidence="3" id="KW-1185">Reference proteome</keyword>
<accession>A0AAV9QD08</accession>
<gene>
    <name evidence="2" type="ORF">LTR25_004461</name>
</gene>
<feature type="compositionally biased region" description="Pro residues" evidence="1">
    <location>
        <begin position="389"/>
        <end position="400"/>
    </location>
</feature>
<comment type="caution">
    <text evidence="2">The sequence shown here is derived from an EMBL/GenBank/DDBJ whole genome shotgun (WGS) entry which is preliminary data.</text>
</comment>
<feature type="region of interest" description="Disordered" evidence="1">
    <location>
        <begin position="1"/>
        <end position="26"/>
    </location>
</feature>